<evidence type="ECO:0000313" key="2">
    <source>
        <dbReference type="Proteomes" id="UP000263418"/>
    </source>
</evidence>
<accession>A0AAN1PW18</accession>
<evidence type="ECO:0000313" key="1">
    <source>
        <dbReference type="EMBL" id="AXX63870.1"/>
    </source>
</evidence>
<dbReference type="EMBL" id="CP019292">
    <property type="protein sequence ID" value="AXX63870.1"/>
    <property type="molecule type" value="Genomic_DNA"/>
</dbReference>
<sequence>MSTYYPVRAFTEKRLIEVVNQELATTRLRVRVTSIVKSDGFKCVFKTNTKKHLMVQFAPFNSWVRIQVRAIHRIRDSFKPYTYMFNGQGGKNLETLMCNGEEGQAYQLSEDEVRKYFSETLPQPANPEKVELNVKRAFGMAA</sequence>
<name>A0AAN1PW18_VIBVL</name>
<protein>
    <submittedName>
        <fullName evidence="1">Uncharacterized protein</fullName>
    </submittedName>
</protein>
<dbReference type="AlphaFoldDB" id="A0AAN1PW18"/>
<dbReference type="Proteomes" id="UP000263418">
    <property type="component" value="Chromosome 3"/>
</dbReference>
<organism evidence="1 2">
    <name type="scientific">Vibrio vulnificus</name>
    <dbReference type="NCBI Taxonomy" id="672"/>
    <lineage>
        <taxon>Bacteria</taxon>
        <taxon>Pseudomonadati</taxon>
        <taxon>Pseudomonadota</taxon>
        <taxon>Gammaproteobacteria</taxon>
        <taxon>Vibrionales</taxon>
        <taxon>Vibrionaceae</taxon>
        <taxon>Vibrio</taxon>
    </lineage>
</organism>
<proteinExistence type="predicted"/>
<reference evidence="1 2" key="1">
    <citation type="submission" date="2017-03" db="EMBL/GenBank/DDBJ databases">
        <title>Complete Genome Sequence of Vibrio vulnificus FORC_053.</title>
        <authorList>
            <consortium name="Food-borne Pathogen Omics Research Center"/>
            <person name="Chung H.Y."/>
            <person name="Na E.J."/>
            <person name="Song J.S."/>
            <person name="Kim H."/>
            <person name="Lee J.-H."/>
            <person name="Ryu S."/>
            <person name="Choi S.H."/>
        </authorList>
    </citation>
    <scope>NUCLEOTIDE SEQUENCE [LARGE SCALE GENOMIC DNA]</scope>
    <source>
        <strain evidence="1 2">FORC_053</strain>
    </source>
</reference>
<dbReference type="RefSeq" id="WP_118895447.1">
    <property type="nucleotide sequence ID" value="NZ_CP019292.1"/>
</dbReference>
<gene>
    <name evidence="1" type="ORF">FORC53_5531</name>
</gene>